<dbReference type="InterPro" id="IPR003461">
    <property type="entry name" value="Keratin"/>
</dbReference>
<dbReference type="PANTHER" id="PTHR31203:SF1">
    <property type="entry name" value="BETA-KERATIN-RELATED PROTEIN-RELATED"/>
    <property type="match status" value="1"/>
</dbReference>
<comment type="similarity">
    <text evidence="1">Belongs to the avian keratin family.</text>
</comment>
<dbReference type="PANTHER" id="PTHR31203">
    <property type="entry name" value="BETA-KERATIN-RELATED PROTEIN-RELATED"/>
    <property type="match status" value="1"/>
</dbReference>
<evidence type="ECO:0000313" key="4">
    <source>
        <dbReference type="Proteomes" id="UP001474421"/>
    </source>
</evidence>
<dbReference type="Proteomes" id="UP001474421">
    <property type="component" value="Unassembled WGS sequence"/>
</dbReference>
<organism evidence="3 4">
    <name type="scientific">Crotalus adamanteus</name>
    <name type="common">Eastern diamondback rattlesnake</name>
    <dbReference type="NCBI Taxonomy" id="8729"/>
    <lineage>
        <taxon>Eukaryota</taxon>
        <taxon>Metazoa</taxon>
        <taxon>Chordata</taxon>
        <taxon>Craniata</taxon>
        <taxon>Vertebrata</taxon>
        <taxon>Euteleostomi</taxon>
        <taxon>Lepidosauria</taxon>
        <taxon>Squamata</taxon>
        <taxon>Bifurcata</taxon>
        <taxon>Unidentata</taxon>
        <taxon>Episquamata</taxon>
        <taxon>Toxicofera</taxon>
        <taxon>Serpentes</taxon>
        <taxon>Colubroidea</taxon>
        <taxon>Viperidae</taxon>
        <taxon>Crotalinae</taxon>
        <taxon>Crotalus</taxon>
    </lineage>
</organism>
<sequence>MSCYVPAYAVPTCRPTYASSSSSPVCYPVSGLGSLSSGGGAVSSGGGGGGGGGITAASLGMVSAANIGCICQTPPSEILIQPSPVSITLPGPILTSSCEPVCDHPNEIHDLSDLVQRKGDNLEEQRKVFLSRLSSIFLKMSCCAPSCAVPICVPASSPPVCYPVGGLGSLTSCGVGGTYGLDSAGSGGAVPAASLGMTSRSNVSCVNQIPPSEIVIQPPPFNIVIPGAILAATSDLVRVGGYTACATGSSSGAGSRHRYYPCSPCKY</sequence>
<accession>A0AAW1AMH3</accession>
<dbReference type="EMBL" id="JAOTOJ010000019">
    <property type="protein sequence ID" value="KAK9390991.1"/>
    <property type="molecule type" value="Genomic_DNA"/>
</dbReference>
<comment type="caution">
    <text evidence="3">The sequence shown here is derived from an EMBL/GenBank/DDBJ whole genome shotgun (WGS) entry which is preliminary data.</text>
</comment>
<name>A0AAW1AMH3_CROAD</name>
<reference evidence="3 4" key="1">
    <citation type="journal article" date="2024" name="Proc. Natl. Acad. Sci. U.S.A.">
        <title>The genetic regulatory architecture and epigenomic basis for age-related changes in rattlesnake venom.</title>
        <authorList>
            <person name="Hogan M.P."/>
            <person name="Holding M.L."/>
            <person name="Nystrom G.S."/>
            <person name="Colston T.J."/>
            <person name="Bartlett D.A."/>
            <person name="Mason A.J."/>
            <person name="Ellsworth S.A."/>
            <person name="Rautsaw R.M."/>
            <person name="Lawrence K.C."/>
            <person name="Strickland J.L."/>
            <person name="He B."/>
            <person name="Fraser P."/>
            <person name="Margres M.J."/>
            <person name="Gilbert D.M."/>
            <person name="Gibbs H.L."/>
            <person name="Parkinson C.L."/>
            <person name="Rokyta D.R."/>
        </authorList>
    </citation>
    <scope>NUCLEOTIDE SEQUENCE [LARGE SCALE GENOMIC DNA]</scope>
    <source>
        <strain evidence="3">DRR0105</strain>
    </source>
</reference>
<dbReference type="GO" id="GO:0005882">
    <property type="term" value="C:intermediate filament"/>
    <property type="evidence" value="ECO:0007669"/>
    <property type="project" value="UniProtKB-KW"/>
</dbReference>
<dbReference type="Pfam" id="PF02422">
    <property type="entry name" value="Keratin"/>
    <property type="match status" value="2"/>
</dbReference>
<gene>
    <name evidence="3" type="ORF">NXF25_018321</name>
</gene>
<evidence type="ECO:0000256" key="1">
    <source>
        <dbReference type="ARBA" id="ARBA00008702"/>
    </source>
</evidence>
<proteinExistence type="inferred from homology"/>
<evidence type="ECO:0000313" key="3">
    <source>
        <dbReference type="EMBL" id="KAK9390991.1"/>
    </source>
</evidence>
<protein>
    <submittedName>
        <fullName evidence="3">Keratin-associated protein 9-1-like</fullName>
    </submittedName>
</protein>
<keyword evidence="4" id="KW-1185">Reference proteome</keyword>
<dbReference type="GO" id="GO:0005200">
    <property type="term" value="F:structural constituent of cytoskeleton"/>
    <property type="evidence" value="ECO:0007669"/>
    <property type="project" value="InterPro"/>
</dbReference>
<evidence type="ECO:0000256" key="2">
    <source>
        <dbReference type="ARBA" id="ARBA00022744"/>
    </source>
</evidence>
<keyword evidence="2" id="KW-0416">Keratin</keyword>
<dbReference type="AlphaFoldDB" id="A0AAW1AMH3"/>